<evidence type="ECO:0000256" key="4">
    <source>
        <dbReference type="ARBA" id="ARBA00013531"/>
    </source>
</evidence>
<feature type="transmembrane region" description="Helical" evidence="18">
    <location>
        <begin position="129"/>
        <end position="151"/>
    </location>
</feature>
<dbReference type="RefSeq" id="WP_143554612.1">
    <property type="nucleotide sequence ID" value="NZ_VJWA01000001.1"/>
</dbReference>
<feature type="transmembrane region" description="Helical" evidence="18">
    <location>
        <begin position="377"/>
        <end position="396"/>
    </location>
</feature>
<keyword evidence="9 15" id="KW-0479">Metal-binding</keyword>
<dbReference type="InterPro" id="IPR005798">
    <property type="entry name" value="Cyt_b/b6_C"/>
</dbReference>
<evidence type="ECO:0000256" key="16">
    <source>
        <dbReference type="RuleBase" id="RU003385"/>
    </source>
</evidence>
<comment type="cofactor">
    <cofactor evidence="16">
        <name>heme b</name>
        <dbReference type="ChEBI" id="CHEBI:60344"/>
    </cofactor>
    <text evidence="16">Binds 2 heme groups non-covalently.</text>
</comment>
<feature type="binding site" description="axial binding residue" evidence="15">
    <location>
        <position position="113"/>
    </location>
    <ligand>
        <name>heme b</name>
        <dbReference type="ChEBI" id="CHEBI:60344"/>
        <label>b566</label>
    </ligand>
    <ligandPart>
        <name>Fe</name>
        <dbReference type="ChEBI" id="CHEBI:18248"/>
    </ligandPart>
</feature>
<sequence>MSFPWAKHYEPKSGFMKYVDSRLPIPRLVYNSLGAGYPVPKNLNYFYNFGVLAGVALVIQIITGIVLAMHYAANAKIAFDSVEHIMRDVNGGWMMRYMHATGASFFFIAVYIHIFRGLYYGSYKPPREVLWLLGLVIFLLMMATAFMGYVLVWGQMSFWGATVITGLFSALPLVGETIQTWLLGGFAPDNATLNRFFSLHYLLPFVTLGVVILHVWALHIPGSNNPTGIDVKSEADTVPFHPYYTAKDFFGLGVYLTIFAAVVFFWPNALGEVDNYIPANPLSTPAHIVPEWYFWPFYAILRAFTVDFLFIPAKLWGVIAMFAAILLLFFLPWLDTSPVRSNNYRPMAKIAFWVFFADIILLAICGGKPAEEPWVRLSQLASVYYFAHFLIILPILSRIERPLPLPNSISEAVLKRQTNVGAPASQQLPGAGIAEMPATGRAQPAE</sequence>
<dbReference type="PANTHER" id="PTHR19271:SF16">
    <property type="entry name" value="CYTOCHROME B"/>
    <property type="match status" value="1"/>
</dbReference>
<dbReference type="AlphaFoldDB" id="A0A552UFS1"/>
<dbReference type="FunFam" id="1.20.810.10:FF:000004">
    <property type="entry name" value="Cytochrome b"/>
    <property type="match status" value="1"/>
</dbReference>
<feature type="transmembrane region" description="Helical" evidence="18">
    <location>
        <begin position="45"/>
        <end position="73"/>
    </location>
</feature>
<feature type="transmembrane region" description="Helical" evidence="18">
    <location>
        <begin position="249"/>
        <end position="266"/>
    </location>
</feature>
<keyword evidence="8 16" id="KW-0812">Transmembrane</keyword>
<comment type="subcellular location">
    <subcellularLocation>
        <location evidence="2">Membrane</location>
        <topology evidence="2">Multi-pass membrane protein</topology>
    </subcellularLocation>
</comment>
<dbReference type="PIRSF" id="PIRSF038885">
    <property type="entry name" value="COB"/>
    <property type="match status" value="1"/>
</dbReference>
<feature type="transmembrane region" description="Helical" evidence="18">
    <location>
        <begin position="315"/>
        <end position="334"/>
    </location>
</feature>
<feature type="domain" description="Cytochrome b/b6 C-terminal region profile" evidence="20">
    <location>
        <begin position="230"/>
        <end position="407"/>
    </location>
</feature>
<dbReference type="GO" id="GO:0046872">
    <property type="term" value="F:metal ion binding"/>
    <property type="evidence" value="ECO:0007669"/>
    <property type="project" value="UniProtKB-KW"/>
</dbReference>
<evidence type="ECO:0000256" key="10">
    <source>
        <dbReference type="ARBA" id="ARBA00022982"/>
    </source>
</evidence>
<proteinExistence type="inferred from homology"/>
<dbReference type="EMBL" id="VJWA01000001">
    <property type="protein sequence ID" value="TRW17068.1"/>
    <property type="molecule type" value="Genomic_DNA"/>
</dbReference>
<keyword evidence="13 18" id="KW-0472">Membrane</keyword>
<dbReference type="GO" id="GO:0008121">
    <property type="term" value="F:quinol-cytochrome-c reductase activity"/>
    <property type="evidence" value="ECO:0007669"/>
    <property type="project" value="InterPro"/>
</dbReference>
<feature type="binding site" evidence="14">
    <location>
        <position position="219"/>
    </location>
    <ligand>
        <name>a ubiquinone</name>
        <dbReference type="ChEBI" id="CHEBI:16389"/>
    </ligand>
</feature>
<evidence type="ECO:0000259" key="19">
    <source>
        <dbReference type="PROSITE" id="PS51002"/>
    </source>
</evidence>
<keyword evidence="12 15" id="KW-0408">Iron</keyword>
<dbReference type="SUPFAM" id="SSF81342">
    <property type="entry name" value="Transmembrane di-heme cytochromes"/>
    <property type="match status" value="1"/>
</dbReference>
<dbReference type="PROSITE" id="PS51003">
    <property type="entry name" value="CYTB_CTER"/>
    <property type="match status" value="1"/>
</dbReference>
<accession>A0A552UFS1</accession>
<evidence type="ECO:0000256" key="1">
    <source>
        <dbReference type="ARBA" id="ARBA00002444"/>
    </source>
</evidence>
<evidence type="ECO:0000256" key="13">
    <source>
        <dbReference type="ARBA" id="ARBA00023136"/>
    </source>
</evidence>
<comment type="cofactor">
    <cofactor evidence="15">
        <name>heme</name>
        <dbReference type="ChEBI" id="CHEBI:30413"/>
    </cofactor>
    <text evidence="15">Binds 2 heme groups non-covalently.</text>
</comment>
<dbReference type="SUPFAM" id="SSF81648">
    <property type="entry name" value="a domain/subunit of cytochrome bc1 complex (Ubiquinol-cytochrome c reductase)"/>
    <property type="match status" value="1"/>
</dbReference>
<evidence type="ECO:0000256" key="9">
    <source>
        <dbReference type="ARBA" id="ARBA00022723"/>
    </source>
</evidence>
<keyword evidence="5 16" id="KW-0813">Transport</keyword>
<gene>
    <name evidence="21" type="ORF">FMM06_02335</name>
</gene>
<dbReference type="PANTHER" id="PTHR19271">
    <property type="entry name" value="CYTOCHROME B"/>
    <property type="match status" value="1"/>
</dbReference>
<dbReference type="InterPro" id="IPR027387">
    <property type="entry name" value="Cytb/b6-like_sf"/>
</dbReference>
<evidence type="ECO:0000256" key="6">
    <source>
        <dbReference type="ARBA" id="ARBA00022617"/>
    </source>
</evidence>
<feature type="transmembrane region" description="Helical" evidence="18">
    <location>
        <begin position="346"/>
        <end position="365"/>
    </location>
</feature>
<comment type="subunit">
    <text evidence="3 16">The main subunits of complex b-c1 are: cytochrome b, cytochrome c1 and the Rieske protein.</text>
</comment>
<feature type="domain" description="Cytochrome b/b6 N-terminal region profile" evidence="19">
    <location>
        <begin position="15"/>
        <end position="227"/>
    </location>
</feature>
<dbReference type="InterPro" id="IPR048259">
    <property type="entry name" value="Cytochrome_b_N_euk/bac"/>
</dbReference>
<organism evidence="21 22">
    <name type="scientific">Glacieibacterium frigidum</name>
    <dbReference type="NCBI Taxonomy" id="2593303"/>
    <lineage>
        <taxon>Bacteria</taxon>
        <taxon>Pseudomonadati</taxon>
        <taxon>Pseudomonadota</taxon>
        <taxon>Alphaproteobacteria</taxon>
        <taxon>Sphingomonadales</taxon>
        <taxon>Sphingosinicellaceae</taxon>
        <taxon>Glacieibacterium</taxon>
    </lineage>
</organism>
<evidence type="ECO:0000313" key="22">
    <source>
        <dbReference type="Proteomes" id="UP000317894"/>
    </source>
</evidence>
<reference evidence="21 22" key="1">
    <citation type="submission" date="2019-07" db="EMBL/GenBank/DDBJ databases">
        <title>Novel species isolated from glacier.</title>
        <authorList>
            <person name="Liu Q."/>
            <person name="Xin Y.-H."/>
        </authorList>
    </citation>
    <scope>NUCLEOTIDE SEQUENCE [LARGE SCALE GENOMIC DNA]</scope>
    <source>
        <strain evidence="21 22">LB1R16</strain>
    </source>
</reference>
<dbReference type="Gene3D" id="1.20.810.10">
    <property type="entry name" value="Cytochrome Bc1 Complex, Chain C"/>
    <property type="match status" value="1"/>
</dbReference>
<evidence type="ECO:0000256" key="17">
    <source>
        <dbReference type="SAM" id="MobiDB-lite"/>
    </source>
</evidence>
<evidence type="ECO:0000256" key="7">
    <source>
        <dbReference type="ARBA" id="ARBA00022660"/>
    </source>
</evidence>
<evidence type="ECO:0000256" key="15">
    <source>
        <dbReference type="PIRSR" id="PIRSR038885-2"/>
    </source>
</evidence>
<evidence type="ECO:0000313" key="21">
    <source>
        <dbReference type="EMBL" id="TRW17068.1"/>
    </source>
</evidence>
<name>A0A552UFS1_9SPHN</name>
<feature type="binding site" description="axial binding residue" evidence="15">
    <location>
        <position position="200"/>
    </location>
    <ligand>
        <name>heme b</name>
        <dbReference type="ChEBI" id="CHEBI:60344"/>
        <label>b562</label>
    </ligand>
    <ligandPart>
        <name>Fe</name>
        <dbReference type="ChEBI" id="CHEBI:18248"/>
    </ligandPart>
</feature>
<dbReference type="Pfam" id="PF00033">
    <property type="entry name" value="Cytochrome_B"/>
    <property type="match status" value="1"/>
</dbReference>
<feature type="binding site" description="axial binding residue" evidence="15">
    <location>
        <position position="99"/>
    </location>
    <ligand>
        <name>heme b</name>
        <dbReference type="ChEBI" id="CHEBI:60344"/>
        <label>b562</label>
    </ligand>
    <ligandPart>
        <name>Fe</name>
        <dbReference type="ChEBI" id="CHEBI:18248"/>
    </ligandPart>
</feature>
<evidence type="ECO:0000259" key="20">
    <source>
        <dbReference type="PROSITE" id="PS51003"/>
    </source>
</evidence>
<comment type="function">
    <text evidence="1 16">Component of the ubiquinol-cytochrome c reductase complex (complex III or cytochrome b-c1 complex), which is a respiratory chain that generates an electrochemical potential coupled to ATP synthesis.</text>
</comment>
<dbReference type="InterPro" id="IPR016174">
    <property type="entry name" value="Di-haem_cyt_TM"/>
</dbReference>
<dbReference type="CDD" id="cd00284">
    <property type="entry name" value="Cytochrome_b_N"/>
    <property type="match status" value="1"/>
</dbReference>
<comment type="caution">
    <text evidence="21">The sequence shown here is derived from an EMBL/GenBank/DDBJ whole genome shotgun (WGS) entry which is preliminary data.</text>
</comment>
<keyword evidence="22" id="KW-1185">Reference proteome</keyword>
<evidence type="ECO:0000256" key="12">
    <source>
        <dbReference type="ARBA" id="ARBA00023004"/>
    </source>
</evidence>
<keyword evidence="10 16" id="KW-0249">Electron transport</keyword>
<dbReference type="InterPro" id="IPR036150">
    <property type="entry name" value="Cyt_b/b6_C_sf"/>
</dbReference>
<evidence type="ECO:0000256" key="2">
    <source>
        <dbReference type="ARBA" id="ARBA00004141"/>
    </source>
</evidence>
<protein>
    <recommendedName>
        <fullName evidence="4 16">Cytochrome b</fullName>
    </recommendedName>
</protein>
<dbReference type="InterPro" id="IPR030689">
    <property type="entry name" value="Cytochrome_b"/>
</dbReference>
<feature type="transmembrane region" description="Helical" evidence="18">
    <location>
        <begin position="198"/>
        <end position="218"/>
    </location>
</feature>
<keyword evidence="6 15" id="KW-0349">Heme</keyword>
<dbReference type="Proteomes" id="UP000317894">
    <property type="component" value="Unassembled WGS sequence"/>
</dbReference>
<dbReference type="GO" id="GO:0016491">
    <property type="term" value="F:oxidoreductase activity"/>
    <property type="evidence" value="ECO:0007669"/>
    <property type="project" value="InterPro"/>
</dbReference>
<evidence type="ECO:0000256" key="18">
    <source>
        <dbReference type="SAM" id="Phobius"/>
    </source>
</evidence>
<evidence type="ECO:0000256" key="5">
    <source>
        <dbReference type="ARBA" id="ARBA00022448"/>
    </source>
</evidence>
<evidence type="ECO:0000256" key="8">
    <source>
        <dbReference type="ARBA" id="ARBA00022692"/>
    </source>
</evidence>
<dbReference type="GO" id="GO:0045275">
    <property type="term" value="C:respiratory chain complex III"/>
    <property type="evidence" value="ECO:0007669"/>
    <property type="project" value="InterPro"/>
</dbReference>
<dbReference type="Pfam" id="PF00032">
    <property type="entry name" value="Cytochrom_B_C"/>
    <property type="match status" value="1"/>
</dbReference>
<dbReference type="CDD" id="cd00290">
    <property type="entry name" value="cytochrome_b_C"/>
    <property type="match status" value="1"/>
</dbReference>
<comment type="similarity">
    <text evidence="16">Belongs to the cytochrome b family.</text>
</comment>
<evidence type="ECO:0000256" key="3">
    <source>
        <dbReference type="ARBA" id="ARBA00011649"/>
    </source>
</evidence>
<dbReference type="PROSITE" id="PS51002">
    <property type="entry name" value="CYTB_NTER"/>
    <property type="match status" value="1"/>
</dbReference>
<keyword evidence="11 18" id="KW-1133">Transmembrane helix</keyword>
<dbReference type="OrthoDB" id="9804503at2"/>
<dbReference type="GO" id="GO:0022904">
    <property type="term" value="P:respiratory electron transport chain"/>
    <property type="evidence" value="ECO:0007669"/>
    <property type="project" value="InterPro"/>
</dbReference>
<feature type="binding site" description="axial binding residue" evidence="15">
    <location>
        <position position="214"/>
    </location>
    <ligand>
        <name>heme b</name>
        <dbReference type="ChEBI" id="CHEBI:60344"/>
        <label>b566</label>
    </ligand>
    <ligandPart>
        <name>Fe</name>
        <dbReference type="ChEBI" id="CHEBI:18248"/>
    </ligandPart>
</feature>
<evidence type="ECO:0000256" key="14">
    <source>
        <dbReference type="PIRSR" id="PIRSR038885-1"/>
    </source>
</evidence>
<feature type="transmembrane region" description="Helical" evidence="18">
    <location>
        <begin position="94"/>
        <end position="114"/>
    </location>
</feature>
<feature type="transmembrane region" description="Helical" evidence="18">
    <location>
        <begin position="158"/>
        <end position="178"/>
    </location>
</feature>
<feature type="region of interest" description="Disordered" evidence="17">
    <location>
        <begin position="423"/>
        <end position="446"/>
    </location>
</feature>
<keyword evidence="7 16" id="KW-0679">Respiratory chain</keyword>
<dbReference type="InterPro" id="IPR005797">
    <property type="entry name" value="Cyt_b/b6_N"/>
</dbReference>
<dbReference type="InterPro" id="IPR048260">
    <property type="entry name" value="Cytochrome_b_C_euk/bac"/>
</dbReference>
<evidence type="ECO:0000256" key="11">
    <source>
        <dbReference type="ARBA" id="ARBA00022989"/>
    </source>
</evidence>